<reference evidence="3 4" key="1">
    <citation type="submission" date="2023-07" db="EMBL/GenBank/DDBJ databases">
        <title>Sequencing the genomes of 1000 actinobacteria strains.</title>
        <authorList>
            <person name="Klenk H.-P."/>
        </authorList>
    </citation>
    <scope>NUCLEOTIDE SEQUENCE [LARGE SCALE GENOMIC DNA]</scope>
    <source>
        <strain evidence="3 4">DSM 17163</strain>
    </source>
</reference>
<dbReference type="Proteomes" id="UP001243212">
    <property type="component" value="Unassembled WGS sequence"/>
</dbReference>
<evidence type="ECO:0000259" key="1">
    <source>
        <dbReference type="Pfam" id="PF11296"/>
    </source>
</evidence>
<keyword evidence="4" id="KW-1185">Reference proteome</keyword>
<organism evidence="3 4">
    <name type="scientific">Trueperella bonasi</name>
    <dbReference type="NCBI Taxonomy" id="312286"/>
    <lineage>
        <taxon>Bacteria</taxon>
        <taxon>Bacillati</taxon>
        <taxon>Actinomycetota</taxon>
        <taxon>Actinomycetes</taxon>
        <taxon>Actinomycetales</taxon>
        <taxon>Actinomycetaceae</taxon>
        <taxon>Trueperella</taxon>
    </lineage>
</organism>
<feature type="domain" description="DUF3097" evidence="2">
    <location>
        <begin position="32"/>
        <end position="92"/>
    </location>
</feature>
<proteinExistence type="predicted"/>
<feature type="domain" description="DUF3097" evidence="1">
    <location>
        <begin position="122"/>
        <end position="284"/>
    </location>
</feature>
<dbReference type="Pfam" id="PF22845">
    <property type="entry name" value="DUF3097_N"/>
    <property type="match status" value="1"/>
</dbReference>
<protein>
    <recommendedName>
        <fullName evidence="5">DUF3097 domain-containing protein</fullName>
    </recommendedName>
</protein>
<sequence>MAMPSSQDSIFSRDMYGRDVLSTPSAPRSRKIHVKKGMVLEEPSSGFVGEVMAVRTVAGQWQMELEDRKYKRRSFPLGPGYWFEGQPVDVLPPAPSSQKPGRKITASGSFHVEHEARVAKASRIWVEGKHDAELISKIWGSDLAYEGIMIEELFGADKLEEILAVFGPTNDRRAGVMLDHLVEGSKESRIADKVSALPGVLVLGHPYVDIWQAVKPSVIGLRAWPEVPRGEDIKKGTLARIGWPHDTAEDIGLGWKRILDSVRDYRDLEPAFLGRMEELIDFVTAVP</sequence>
<evidence type="ECO:0000313" key="3">
    <source>
        <dbReference type="EMBL" id="MDP9805615.1"/>
    </source>
</evidence>
<evidence type="ECO:0000313" key="4">
    <source>
        <dbReference type="Proteomes" id="UP001243212"/>
    </source>
</evidence>
<name>A0ABT9NE28_9ACTO</name>
<dbReference type="InterPro" id="IPR053883">
    <property type="entry name" value="DUF3097_N"/>
</dbReference>
<evidence type="ECO:0008006" key="5">
    <source>
        <dbReference type="Google" id="ProtNLM"/>
    </source>
</evidence>
<comment type="caution">
    <text evidence="3">The sequence shown here is derived from an EMBL/GenBank/DDBJ whole genome shotgun (WGS) entry which is preliminary data.</text>
</comment>
<dbReference type="RefSeq" id="WP_307681888.1">
    <property type="nucleotide sequence ID" value="NZ_JAUSQX010000001.1"/>
</dbReference>
<dbReference type="InterPro" id="IPR021447">
    <property type="entry name" value="DUF3097_C"/>
</dbReference>
<evidence type="ECO:0000259" key="2">
    <source>
        <dbReference type="Pfam" id="PF22845"/>
    </source>
</evidence>
<dbReference type="Pfam" id="PF11296">
    <property type="entry name" value="DUF3097_C"/>
    <property type="match status" value="1"/>
</dbReference>
<dbReference type="EMBL" id="JAUSQX010000001">
    <property type="protein sequence ID" value="MDP9805615.1"/>
    <property type="molecule type" value="Genomic_DNA"/>
</dbReference>
<gene>
    <name evidence="3" type="ORF">J2S70_000197</name>
</gene>
<accession>A0ABT9NE28</accession>